<reference evidence="2" key="1">
    <citation type="journal article" date="2019" name="bioRxiv">
        <title>The Genome of the Zebra Mussel, Dreissena polymorpha: A Resource for Invasive Species Research.</title>
        <authorList>
            <person name="McCartney M.A."/>
            <person name="Auch B."/>
            <person name="Kono T."/>
            <person name="Mallez S."/>
            <person name="Zhang Y."/>
            <person name="Obille A."/>
            <person name="Becker A."/>
            <person name="Abrahante J.E."/>
            <person name="Garbe J."/>
            <person name="Badalamenti J.P."/>
            <person name="Herman A."/>
            <person name="Mangelson H."/>
            <person name="Liachko I."/>
            <person name="Sullivan S."/>
            <person name="Sone E.D."/>
            <person name="Koren S."/>
            <person name="Silverstein K.A.T."/>
            <person name="Beckman K.B."/>
            <person name="Gohl D.M."/>
        </authorList>
    </citation>
    <scope>NUCLEOTIDE SEQUENCE</scope>
    <source>
        <strain evidence="2">Duluth1</strain>
        <tissue evidence="2">Whole animal</tissue>
    </source>
</reference>
<gene>
    <name evidence="2" type="ORF">DPMN_084870</name>
</gene>
<name>A0A9D4BCD6_DREPO</name>
<organism evidence="2 3">
    <name type="scientific">Dreissena polymorpha</name>
    <name type="common">Zebra mussel</name>
    <name type="synonym">Mytilus polymorpha</name>
    <dbReference type="NCBI Taxonomy" id="45954"/>
    <lineage>
        <taxon>Eukaryota</taxon>
        <taxon>Metazoa</taxon>
        <taxon>Spiralia</taxon>
        <taxon>Lophotrochozoa</taxon>
        <taxon>Mollusca</taxon>
        <taxon>Bivalvia</taxon>
        <taxon>Autobranchia</taxon>
        <taxon>Heteroconchia</taxon>
        <taxon>Euheterodonta</taxon>
        <taxon>Imparidentia</taxon>
        <taxon>Neoheterodontei</taxon>
        <taxon>Myida</taxon>
        <taxon>Dreissenoidea</taxon>
        <taxon>Dreissenidae</taxon>
        <taxon>Dreissena</taxon>
    </lineage>
</organism>
<evidence type="ECO:0000256" key="1">
    <source>
        <dbReference type="SAM" id="MobiDB-lite"/>
    </source>
</evidence>
<protein>
    <submittedName>
        <fullName evidence="2">Uncharacterized protein</fullName>
    </submittedName>
</protein>
<dbReference type="EMBL" id="JAIWYP010000016">
    <property type="protein sequence ID" value="KAH3697371.1"/>
    <property type="molecule type" value="Genomic_DNA"/>
</dbReference>
<keyword evidence="3" id="KW-1185">Reference proteome</keyword>
<proteinExistence type="predicted"/>
<feature type="compositionally biased region" description="Polar residues" evidence="1">
    <location>
        <begin position="36"/>
        <end position="57"/>
    </location>
</feature>
<dbReference type="AlphaFoldDB" id="A0A9D4BCD6"/>
<accession>A0A9D4BCD6</accession>
<reference evidence="2" key="2">
    <citation type="submission" date="2020-11" db="EMBL/GenBank/DDBJ databases">
        <authorList>
            <person name="McCartney M.A."/>
            <person name="Auch B."/>
            <person name="Kono T."/>
            <person name="Mallez S."/>
            <person name="Becker A."/>
            <person name="Gohl D.M."/>
            <person name="Silverstein K.A.T."/>
            <person name="Koren S."/>
            <person name="Bechman K.B."/>
            <person name="Herman A."/>
            <person name="Abrahante J.E."/>
            <person name="Garbe J."/>
        </authorList>
    </citation>
    <scope>NUCLEOTIDE SEQUENCE</scope>
    <source>
        <strain evidence="2">Duluth1</strain>
        <tissue evidence="2">Whole animal</tissue>
    </source>
</reference>
<dbReference type="Proteomes" id="UP000828390">
    <property type="component" value="Unassembled WGS sequence"/>
</dbReference>
<comment type="caution">
    <text evidence="2">The sequence shown here is derived from an EMBL/GenBank/DDBJ whole genome shotgun (WGS) entry which is preliminary data.</text>
</comment>
<evidence type="ECO:0000313" key="2">
    <source>
        <dbReference type="EMBL" id="KAH3697371.1"/>
    </source>
</evidence>
<feature type="region of interest" description="Disordered" evidence="1">
    <location>
        <begin position="34"/>
        <end position="57"/>
    </location>
</feature>
<evidence type="ECO:0000313" key="3">
    <source>
        <dbReference type="Proteomes" id="UP000828390"/>
    </source>
</evidence>
<sequence length="57" mass="6312">MDQAVYGLGKRIKSHVLMKEPKSMNELINIAKMAESTDSGDQRGTSQGHQIKTPNKL</sequence>